<dbReference type="UniPathway" id="UPA00359">
    <property type="reaction ID" value="UER00477"/>
</dbReference>
<keyword evidence="4 6" id="KW-0443">Lipid metabolism</keyword>
<protein>
    <recommendedName>
        <fullName evidence="6">Acyl-[acyl-carrier-protein]--UDP-N-acetylglucosamine O-acyltransferase</fullName>
        <shortName evidence="6">UDP-N-acetylglucosamine acyltransferase</shortName>
        <ecNumber evidence="6">2.3.1.129</ecNumber>
    </recommendedName>
</protein>
<evidence type="ECO:0000256" key="6">
    <source>
        <dbReference type="HAMAP-Rule" id="MF_00387"/>
    </source>
</evidence>
<dbReference type="PIRSF" id="PIRSF000456">
    <property type="entry name" value="UDP-GlcNAc_acltr"/>
    <property type="match status" value="1"/>
</dbReference>
<comment type="similarity">
    <text evidence="6">Belongs to the transferase hexapeptide repeat family. LpxA subfamily.</text>
</comment>
<dbReference type="HAMAP" id="MF_00387">
    <property type="entry name" value="LpxA"/>
    <property type="match status" value="1"/>
</dbReference>
<keyword evidence="6" id="KW-0677">Repeat</keyword>
<evidence type="ECO:0000313" key="9">
    <source>
        <dbReference type="Proteomes" id="UP000388235"/>
    </source>
</evidence>
<comment type="catalytic activity">
    <reaction evidence="6">
        <text>a (3R)-hydroxyacyl-[ACP] + UDP-N-acetyl-alpha-D-glucosamine = a UDP-3-O-[(3R)-3-hydroxyacyl]-N-acetyl-alpha-D-glucosamine + holo-[ACP]</text>
        <dbReference type="Rhea" id="RHEA:67812"/>
        <dbReference type="Rhea" id="RHEA-COMP:9685"/>
        <dbReference type="Rhea" id="RHEA-COMP:9945"/>
        <dbReference type="ChEBI" id="CHEBI:57705"/>
        <dbReference type="ChEBI" id="CHEBI:64479"/>
        <dbReference type="ChEBI" id="CHEBI:78827"/>
        <dbReference type="ChEBI" id="CHEBI:173225"/>
        <dbReference type="EC" id="2.3.1.129"/>
    </reaction>
</comment>
<sequence>MIHPTAIVDPKAELAPDVSVGPYAIIGAKVRIDQGSSIGPHAVVNGPTTLGKNNRVFQFASVGEACQDLKYKNEPTELIVGDNNTIREGVTLHRGTVQDRGITQVGSNNLLMAYVHVAHDCVVGDNIIVANNAALAGHVRVGSGAIIGGGTLVHQFCQIGAYSMTAAGTVVFQDIPAFVMVAGNRARANGMNFEGMRRRGYSDDSIAALRRAYKTVFRSGLTLDAALAELGPDADVDTWVALFRDSLVAAERGIVR</sequence>
<dbReference type="GO" id="GO:0009245">
    <property type="term" value="P:lipid A biosynthetic process"/>
    <property type="evidence" value="ECO:0007669"/>
    <property type="project" value="UniProtKB-UniRule"/>
</dbReference>
<dbReference type="Gene3D" id="2.160.10.10">
    <property type="entry name" value="Hexapeptide repeat proteins"/>
    <property type="match status" value="1"/>
</dbReference>
<dbReference type="GO" id="GO:0008780">
    <property type="term" value="F:acyl-[acyl-carrier-protein]-UDP-N-acetylglucosamine O-acyltransferase activity"/>
    <property type="evidence" value="ECO:0007669"/>
    <property type="project" value="UniProtKB-UniRule"/>
</dbReference>
<dbReference type="EC" id="2.3.1.129" evidence="6"/>
<dbReference type="CDD" id="cd03351">
    <property type="entry name" value="LbH_UDP-GlcNAc_AT"/>
    <property type="match status" value="1"/>
</dbReference>
<dbReference type="InterPro" id="IPR037157">
    <property type="entry name" value="Acetyltransf_C_sf"/>
</dbReference>
<dbReference type="GO" id="GO:0016020">
    <property type="term" value="C:membrane"/>
    <property type="evidence" value="ECO:0007669"/>
    <property type="project" value="GOC"/>
</dbReference>
<dbReference type="OrthoDB" id="9807278at2"/>
<comment type="function">
    <text evidence="6">Involved in the biosynthesis of lipid A, a phosphorylated glycolipid that anchors the lipopolysaccharide to the outer membrane of the cell.</text>
</comment>
<comment type="pathway">
    <text evidence="6">Glycolipid biosynthesis; lipid IV(A) biosynthesis; lipid IV(A) from (3R)-3-hydroxytetradecanoyl-[acyl-carrier-protein] and UDP-N-acetyl-alpha-D-glucosamine: step 1/6.</text>
</comment>
<dbReference type="Pfam" id="PF13720">
    <property type="entry name" value="Acetyltransf_11"/>
    <property type="match status" value="1"/>
</dbReference>
<dbReference type="KEGG" id="llp:GH975_05005"/>
<dbReference type="SUPFAM" id="SSF51161">
    <property type="entry name" value="Trimeric LpxA-like enzymes"/>
    <property type="match status" value="1"/>
</dbReference>
<dbReference type="PANTHER" id="PTHR43480">
    <property type="entry name" value="ACYL-[ACYL-CARRIER-PROTEIN]--UDP-N-ACETYLGLUCOSAMINE O-ACYLTRANSFERASE"/>
    <property type="match status" value="1"/>
</dbReference>
<keyword evidence="5 6" id="KW-0012">Acyltransferase</keyword>
<evidence type="ECO:0000259" key="7">
    <source>
        <dbReference type="Pfam" id="PF13720"/>
    </source>
</evidence>
<dbReference type="InterPro" id="IPR011004">
    <property type="entry name" value="Trimer_LpxA-like_sf"/>
</dbReference>
<evidence type="ECO:0000256" key="5">
    <source>
        <dbReference type="ARBA" id="ARBA00023315"/>
    </source>
</evidence>
<dbReference type="GO" id="GO:0005737">
    <property type="term" value="C:cytoplasm"/>
    <property type="evidence" value="ECO:0007669"/>
    <property type="project" value="UniProtKB-SubCell"/>
</dbReference>
<accession>A0A5Q2QCC6</accession>
<reference evidence="8 9" key="1">
    <citation type="submission" date="2019-11" db="EMBL/GenBank/DDBJ databases">
        <authorList>
            <person name="Khan S.A."/>
            <person name="Jeon C.O."/>
            <person name="Chun B.H."/>
        </authorList>
    </citation>
    <scope>NUCLEOTIDE SEQUENCE [LARGE SCALE GENOMIC DNA]</scope>
    <source>
        <strain evidence="8 9">IMCC 1097</strain>
    </source>
</reference>
<evidence type="ECO:0000256" key="1">
    <source>
        <dbReference type="ARBA" id="ARBA00022516"/>
    </source>
</evidence>
<dbReference type="PANTHER" id="PTHR43480:SF1">
    <property type="entry name" value="ACYL-[ACYL-CARRIER-PROTEIN]--UDP-N-ACETYLGLUCOSAMINE O-ACYLTRANSFERASE, MITOCHONDRIAL-RELATED"/>
    <property type="match status" value="1"/>
</dbReference>
<dbReference type="NCBIfam" id="NF003657">
    <property type="entry name" value="PRK05289.1"/>
    <property type="match status" value="1"/>
</dbReference>
<dbReference type="Pfam" id="PF00132">
    <property type="entry name" value="Hexapep"/>
    <property type="match status" value="1"/>
</dbReference>
<keyword evidence="1 6" id="KW-0444">Lipid biosynthesis</keyword>
<comment type="subunit">
    <text evidence="6">Homotrimer.</text>
</comment>
<dbReference type="InterPro" id="IPR010137">
    <property type="entry name" value="Lipid_A_LpxA"/>
</dbReference>
<evidence type="ECO:0000256" key="3">
    <source>
        <dbReference type="ARBA" id="ARBA00022679"/>
    </source>
</evidence>
<gene>
    <name evidence="6 8" type="primary">lpxA</name>
    <name evidence="8" type="ORF">GH975_05005</name>
</gene>
<dbReference type="AlphaFoldDB" id="A0A5Q2QCC6"/>
<comment type="subcellular location">
    <subcellularLocation>
        <location evidence="6">Cytoplasm</location>
    </subcellularLocation>
</comment>
<dbReference type="Gene3D" id="1.20.1180.10">
    <property type="entry name" value="Udp N-acetylglucosamine O-acyltransferase, C-terminal domain"/>
    <property type="match status" value="1"/>
</dbReference>
<proteinExistence type="inferred from homology"/>
<dbReference type="InterPro" id="IPR001451">
    <property type="entry name" value="Hexapep"/>
</dbReference>
<evidence type="ECO:0000256" key="4">
    <source>
        <dbReference type="ARBA" id="ARBA00023098"/>
    </source>
</evidence>
<evidence type="ECO:0000313" key="8">
    <source>
        <dbReference type="EMBL" id="QGG79971.1"/>
    </source>
</evidence>
<dbReference type="Proteomes" id="UP000388235">
    <property type="component" value="Chromosome"/>
</dbReference>
<dbReference type="NCBIfam" id="TIGR01852">
    <property type="entry name" value="lipid_A_lpxA"/>
    <property type="match status" value="1"/>
</dbReference>
<keyword evidence="6" id="KW-0963">Cytoplasm</keyword>
<organism evidence="8 9">
    <name type="scientific">Litorivicinus lipolyticus</name>
    <dbReference type="NCBI Taxonomy" id="418701"/>
    <lineage>
        <taxon>Bacteria</taxon>
        <taxon>Pseudomonadati</taxon>
        <taxon>Pseudomonadota</taxon>
        <taxon>Gammaproteobacteria</taxon>
        <taxon>Oceanospirillales</taxon>
        <taxon>Litorivicinaceae</taxon>
        <taxon>Litorivicinus</taxon>
    </lineage>
</organism>
<evidence type="ECO:0000256" key="2">
    <source>
        <dbReference type="ARBA" id="ARBA00022556"/>
    </source>
</evidence>
<feature type="domain" description="UDP N-acetylglucosamine O-acyltransferase C-terminal" evidence="7">
    <location>
        <begin position="174"/>
        <end position="255"/>
    </location>
</feature>
<keyword evidence="3 6" id="KW-0808">Transferase</keyword>
<keyword evidence="9" id="KW-1185">Reference proteome</keyword>
<dbReference type="InterPro" id="IPR029098">
    <property type="entry name" value="Acetyltransf_C"/>
</dbReference>
<dbReference type="RefSeq" id="WP_153713475.1">
    <property type="nucleotide sequence ID" value="NZ_CP045871.1"/>
</dbReference>
<keyword evidence="2 6" id="KW-0441">Lipid A biosynthesis</keyword>
<dbReference type="EMBL" id="CP045871">
    <property type="protein sequence ID" value="QGG79971.1"/>
    <property type="molecule type" value="Genomic_DNA"/>
</dbReference>
<name>A0A5Q2QCC6_9GAMM</name>